<evidence type="ECO:0000313" key="9">
    <source>
        <dbReference type="Proteomes" id="UP000199439"/>
    </source>
</evidence>
<dbReference type="STRING" id="870482.SAMN04487987_10841"/>
<dbReference type="Proteomes" id="UP000199439">
    <property type="component" value="Unassembled WGS sequence"/>
</dbReference>
<evidence type="ECO:0000256" key="2">
    <source>
        <dbReference type="ARBA" id="ARBA00008779"/>
    </source>
</evidence>
<keyword evidence="5" id="KW-0378">Hydrolase</keyword>
<dbReference type="GO" id="GO:0046872">
    <property type="term" value="F:metal ion binding"/>
    <property type="evidence" value="ECO:0007669"/>
    <property type="project" value="UniProtKB-KW"/>
</dbReference>
<keyword evidence="6" id="KW-0106">Calcium</keyword>
<comment type="similarity">
    <text evidence="2">Belongs to the sulfatase family.</text>
</comment>
<dbReference type="AlphaFoldDB" id="A0A1I1R0I1"/>
<reference evidence="9" key="1">
    <citation type="submission" date="2016-10" db="EMBL/GenBank/DDBJ databases">
        <authorList>
            <person name="Varghese N."/>
            <person name="Submissions S."/>
        </authorList>
    </citation>
    <scope>NUCLEOTIDE SEQUENCE [LARGE SCALE GENOMIC DNA]</scope>
    <source>
        <strain evidence="9">DSM 25730</strain>
    </source>
</reference>
<dbReference type="GO" id="GO:0005737">
    <property type="term" value="C:cytoplasm"/>
    <property type="evidence" value="ECO:0007669"/>
    <property type="project" value="TreeGrafter"/>
</dbReference>
<dbReference type="PROSITE" id="PS00149">
    <property type="entry name" value="SULFATASE_2"/>
    <property type="match status" value="1"/>
</dbReference>
<evidence type="ECO:0000259" key="7">
    <source>
        <dbReference type="Pfam" id="PF00884"/>
    </source>
</evidence>
<proteinExistence type="inferred from homology"/>
<organism evidence="8 9">
    <name type="scientific">Algibacter pectinivorans</name>
    <dbReference type="NCBI Taxonomy" id="870482"/>
    <lineage>
        <taxon>Bacteria</taxon>
        <taxon>Pseudomonadati</taxon>
        <taxon>Bacteroidota</taxon>
        <taxon>Flavobacteriia</taxon>
        <taxon>Flavobacteriales</taxon>
        <taxon>Flavobacteriaceae</taxon>
        <taxon>Algibacter</taxon>
    </lineage>
</organism>
<keyword evidence="3" id="KW-0479">Metal-binding</keyword>
<dbReference type="GO" id="GO:0004423">
    <property type="term" value="F:iduronate-2-sulfatase activity"/>
    <property type="evidence" value="ECO:0007669"/>
    <property type="project" value="InterPro"/>
</dbReference>
<dbReference type="InterPro" id="IPR024607">
    <property type="entry name" value="Sulfatase_CS"/>
</dbReference>
<evidence type="ECO:0000256" key="1">
    <source>
        <dbReference type="ARBA" id="ARBA00001913"/>
    </source>
</evidence>
<evidence type="ECO:0000256" key="3">
    <source>
        <dbReference type="ARBA" id="ARBA00022723"/>
    </source>
</evidence>
<dbReference type="PROSITE" id="PS00523">
    <property type="entry name" value="SULFATASE_1"/>
    <property type="match status" value="1"/>
</dbReference>
<dbReference type="CDD" id="cd16030">
    <property type="entry name" value="iduronate-2-sulfatase"/>
    <property type="match status" value="1"/>
</dbReference>
<dbReference type="PANTHER" id="PTHR45953:SF1">
    <property type="entry name" value="IDURONATE 2-SULFATASE"/>
    <property type="match status" value="1"/>
</dbReference>
<dbReference type="PANTHER" id="PTHR45953">
    <property type="entry name" value="IDURONATE 2-SULFATASE"/>
    <property type="match status" value="1"/>
</dbReference>
<feature type="domain" description="Sulfatase N-terminal" evidence="7">
    <location>
        <begin position="44"/>
        <end position="387"/>
    </location>
</feature>
<dbReference type="EMBL" id="FOMI01000008">
    <property type="protein sequence ID" value="SFD27727.1"/>
    <property type="molecule type" value="Genomic_DNA"/>
</dbReference>
<keyword evidence="4" id="KW-0732">Signal</keyword>
<accession>A0A1I1R0I1</accession>
<dbReference type="Gene3D" id="3.40.720.10">
    <property type="entry name" value="Alkaline Phosphatase, subunit A"/>
    <property type="match status" value="1"/>
</dbReference>
<sequence length="500" mass="57766">MQYNKKFLILMKKRIFKIMTLTKTILILIFSLSFGCNLYAQQQPNVVVFLVDDLRPELGCYGNEIVKSPNIDALAKDGVLFNKAYAQEAICAPSRMSILTGLRPERIGIYSIFTPLRSRHKDMLTMPQFFKNQGYTTVSVGKVYHHTNDDKESWSTHFPKEVNSWVLPRSLKIVDSLKKAGIKSNGPAFEFANVEDEAYKDGRAANDAIETLHKIKDEKFLMFVGLTKPHLPFNAPKKYWDMYNKSQFVVPAKVVPKDMYNLALTNWGELRNYHGIPKEGPLEDNLAKNLIHGYYASISYIDAQIGKVMKTLNELDLRKNTMVVLMSDHGYKIGEYGAWCKHSNFEIDVNVPLIVSRETGYENRVTNAISQAFVENVDLFPTLVEFCGLQKQVLDGNSILPVINNPNLKWEEAAYSLYPRGKRIMGFTCTNGEFRYTEWWNNKENKLLEKELYFCSQDYMKENVNLKNNPIYQKELIKMEKLLDRQFPKDQRSLYPQLDK</sequence>
<evidence type="ECO:0000256" key="6">
    <source>
        <dbReference type="ARBA" id="ARBA00022837"/>
    </source>
</evidence>
<evidence type="ECO:0000256" key="5">
    <source>
        <dbReference type="ARBA" id="ARBA00022801"/>
    </source>
</evidence>
<dbReference type="Pfam" id="PF00884">
    <property type="entry name" value="Sulfatase"/>
    <property type="match status" value="1"/>
</dbReference>
<dbReference type="InterPro" id="IPR000917">
    <property type="entry name" value="Sulfatase_N"/>
</dbReference>
<gene>
    <name evidence="8" type="ORF">SAMN04487987_10841</name>
</gene>
<keyword evidence="9" id="KW-1185">Reference proteome</keyword>
<evidence type="ECO:0000256" key="4">
    <source>
        <dbReference type="ARBA" id="ARBA00022729"/>
    </source>
</evidence>
<evidence type="ECO:0000313" key="8">
    <source>
        <dbReference type="EMBL" id="SFD27727.1"/>
    </source>
</evidence>
<dbReference type="InterPro" id="IPR017850">
    <property type="entry name" value="Alkaline_phosphatase_core_sf"/>
</dbReference>
<name>A0A1I1R0I1_9FLAO</name>
<comment type="cofactor">
    <cofactor evidence="1">
        <name>Ca(2+)</name>
        <dbReference type="ChEBI" id="CHEBI:29108"/>
    </cofactor>
</comment>
<dbReference type="InterPro" id="IPR035874">
    <property type="entry name" value="IDS"/>
</dbReference>
<protein>
    <submittedName>
        <fullName evidence="8">Arylsulfatase A</fullName>
    </submittedName>
</protein>
<dbReference type="SUPFAM" id="SSF53649">
    <property type="entry name" value="Alkaline phosphatase-like"/>
    <property type="match status" value="1"/>
</dbReference>